<dbReference type="Gene3D" id="3.30.930.10">
    <property type="entry name" value="Bira Bifunctional Protein, Domain 2"/>
    <property type="match status" value="1"/>
</dbReference>
<proteinExistence type="predicted"/>
<dbReference type="PANTHER" id="PTHR12835:SF5">
    <property type="entry name" value="BIOTIN--PROTEIN LIGASE"/>
    <property type="match status" value="1"/>
</dbReference>
<dbReference type="PROSITE" id="PS51733">
    <property type="entry name" value="BPL_LPL_CATALYTIC"/>
    <property type="match status" value="1"/>
</dbReference>
<reference evidence="3" key="1">
    <citation type="submission" date="2018-05" db="EMBL/GenBank/DDBJ databases">
        <authorList>
            <person name="Lanie J.A."/>
            <person name="Ng W.-L."/>
            <person name="Kazmierczak K.M."/>
            <person name="Andrzejewski T.M."/>
            <person name="Davidsen T.M."/>
            <person name="Wayne K.J."/>
            <person name="Tettelin H."/>
            <person name="Glass J.I."/>
            <person name="Rusch D."/>
            <person name="Podicherti R."/>
            <person name="Tsui H.-C.T."/>
            <person name="Winkler M.E."/>
        </authorList>
    </citation>
    <scope>NUCLEOTIDE SEQUENCE</scope>
</reference>
<evidence type="ECO:0000259" key="2">
    <source>
        <dbReference type="PROSITE" id="PS51733"/>
    </source>
</evidence>
<dbReference type="PANTHER" id="PTHR12835">
    <property type="entry name" value="BIOTIN PROTEIN LIGASE"/>
    <property type="match status" value="1"/>
</dbReference>
<evidence type="ECO:0000256" key="1">
    <source>
        <dbReference type="ARBA" id="ARBA00022598"/>
    </source>
</evidence>
<keyword evidence="1" id="KW-0436">Ligase</keyword>
<feature type="non-terminal residue" evidence="3">
    <location>
        <position position="1"/>
    </location>
</feature>
<sequence>VVHYSSLVDLLPKDLECHFFDSIESTNLFLTNRPFTNKIQLCVTREQTQGKGQHGSHWESQRDGSILFSIRRNFPQESNLNGLSLIVGLAIVKVLEKECLVEGFKIKWPNDIYFESKKLAGVLLENQMQSGNQSVVIGVGINYSIDQSMVFEIPWTDLAKITKTLPDIKLLTAEIINTILVMSEHFSVFGFDDFKLDWKRYDMLQGKKIKCTDLTDSFEGKVLGVSSKGALKIFTKDGVKELYSSRYIEYI</sequence>
<dbReference type="EMBL" id="UINC01132081">
    <property type="protein sequence ID" value="SVD14169.1"/>
    <property type="molecule type" value="Genomic_DNA"/>
</dbReference>
<dbReference type="InterPro" id="IPR004143">
    <property type="entry name" value="BPL_LPL_catalytic"/>
</dbReference>
<organism evidence="3">
    <name type="scientific">marine metagenome</name>
    <dbReference type="NCBI Taxonomy" id="408172"/>
    <lineage>
        <taxon>unclassified sequences</taxon>
        <taxon>metagenomes</taxon>
        <taxon>ecological metagenomes</taxon>
    </lineage>
</organism>
<dbReference type="InterPro" id="IPR045864">
    <property type="entry name" value="aa-tRNA-synth_II/BPL/LPL"/>
</dbReference>
<accession>A0A382SW73</accession>
<name>A0A382SW73_9ZZZZ</name>
<dbReference type="CDD" id="cd16442">
    <property type="entry name" value="BPL"/>
    <property type="match status" value="1"/>
</dbReference>
<protein>
    <recommendedName>
        <fullName evidence="2">BPL/LPL catalytic domain-containing protein</fullName>
    </recommendedName>
</protein>
<dbReference type="GO" id="GO:0005737">
    <property type="term" value="C:cytoplasm"/>
    <property type="evidence" value="ECO:0007669"/>
    <property type="project" value="TreeGrafter"/>
</dbReference>
<dbReference type="InterPro" id="IPR004408">
    <property type="entry name" value="Biotin_CoA_COase_ligase"/>
</dbReference>
<dbReference type="Pfam" id="PF03099">
    <property type="entry name" value="BPL_LplA_LipB"/>
    <property type="match status" value="1"/>
</dbReference>
<evidence type="ECO:0000313" key="3">
    <source>
        <dbReference type="EMBL" id="SVD14169.1"/>
    </source>
</evidence>
<dbReference type="AlphaFoldDB" id="A0A382SW73"/>
<dbReference type="NCBIfam" id="TIGR00121">
    <property type="entry name" value="birA_ligase"/>
    <property type="match status" value="1"/>
</dbReference>
<dbReference type="GO" id="GO:0004077">
    <property type="term" value="F:biotin--[biotin carboxyl-carrier protein] ligase activity"/>
    <property type="evidence" value="ECO:0007669"/>
    <property type="project" value="InterPro"/>
</dbReference>
<feature type="domain" description="BPL/LPL catalytic" evidence="2">
    <location>
        <begin position="2"/>
        <end position="187"/>
    </location>
</feature>
<gene>
    <name evidence="3" type="ORF">METZ01_LOCUS367023</name>
</gene>
<dbReference type="SUPFAM" id="SSF55681">
    <property type="entry name" value="Class II aaRS and biotin synthetases"/>
    <property type="match status" value="1"/>
</dbReference>